<name>A0A940YEN4_9BURK</name>
<dbReference type="PANTHER" id="PTHR39203">
    <property type="entry name" value="CYTOPLASMIC PROTEIN-RELATED"/>
    <property type="match status" value="1"/>
</dbReference>
<keyword evidence="3" id="KW-1185">Reference proteome</keyword>
<dbReference type="InterPro" id="IPR007374">
    <property type="entry name" value="ASCH_domain"/>
</dbReference>
<protein>
    <submittedName>
        <fullName evidence="2">ASCH domain-containing protein</fullName>
    </submittedName>
</protein>
<dbReference type="AlphaFoldDB" id="A0A940YEN4"/>
<dbReference type="InterPro" id="IPR015947">
    <property type="entry name" value="PUA-like_sf"/>
</dbReference>
<dbReference type="Proteomes" id="UP000676246">
    <property type="component" value="Unassembled WGS sequence"/>
</dbReference>
<dbReference type="Gene3D" id="3.10.400.10">
    <property type="entry name" value="Sulfate adenylyltransferase"/>
    <property type="match status" value="1"/>
</dbReference>
<dbReference type="EMBL" id="JAGQDD010000011">
    <property type="protein sequence ID" value="MBQ0931811.1"/>
    <property type="molecule type" value="Genomic_DNA"/>
</dbReference>
<evidence type="ECO:0000259" key="1">
    <source>
        <dbReference type="SMART" id="SM01022"/>
    </source>
</evidence>
<accession>A0A940YEN4</accession>
<evidence type="ECO:0000313" key="2">
    <source>
        <dbReference type="EMBL" id="MBQ0931811.1"/>
    </source>
</evidence>
<dbReference type="InterPro" id="IPR009326">
    <property type="entry name" value="DUF984"/>
</dbReference>
<evidence type="ECO:0000313" key="3">
    <source>
        <dbReference type="Proteomes" id="UP000676246"/>
    </source>
</evidence>
<sequence>MIDTAAVLRTLAERGVVLPPGRVRVDGYGDSPALSRELLALIISGRKRAGTGLLWATLHDGEDLPQVGDIEVVIDHAGRPALVTRLTEVDIRPFDQVDARYAAIEGEGDGSLAFWRQAHQAFFARECARIGRTPAPDMPVVCSVFELLHVLPASPDDAPG</sequence>
<dbReference type="RefSeq" id="WP_210854822.1">
    <property type="nucleotide sequence ID" value="NZ_JAGQDD010000011.1"/>
</dbReference>
<gene>
    <name evidence="2" type="ORF">KAK03_15095</name>
</gene>
<feature type="domain" description="ASCH" evidence="1">
    <location>
        <begin position="32"/>
        <end position="149"/>
    </location>
</feature>
<comment type="caution">
    <text evidence="2">The sequence shown here is derived from an EMBL/GenBank/DDBJ whole genome shotgun (WGS) entry which is preliminary data.</text>
</comment>
<reference evidence="2 3" key="1">
    <citation type="submission" date="2021-04" db="EMBL/GenBank/DDBJ databases">
        <title>The genome sequence of Ideonella sp. 3Y2.</title>
        <authorList>
            <person name="Liu Y."/>
        </authorList>
    </citation>
    <scope>NUCLEOTIDE SEQUENCE [LARGE SCALE GENOMIC DNA]</scope>
    <source>
        <strain evidence="2 3">3Y2</strain>
    </source>
</reference>
<organism evidence="2 3">
    <name type="scientific">Ideonella alba</name>
    <dbReference type="NCBI Taxonomy" id="2824118"/>
    <lineage>
        <taxon>Bacteria</taxon>
        <taxon>Pseudomonadati</taxon>
        <taxon>Pseudomonadota</taxon>
        <taxon>Betaproteobacteria</taxon>
        <taxon>Burkholderiales</taxon>
        <taxon>Sphaerotilaceae</taxon>
        <taxon>Ideonella</taxon>
    </lineage>
</organism>
<proteinExistence type="predicted"/>
<dbReference type="Pfam" id="PF04266">
    <property type="entry name" value="ASCH"/>
    <property type="match status" value="1"/>
</dbReference>
<dbReference type="SMART" id="SM01022">
    <property type="entry name" value="ASCH"/>
    <property type="match status" value="1"/>
</dbReference>
<dbReference type="CDD" id="cd06553">
    <property type="entry name" value="ASCH_Ef3133_like"/>
    <property type="match status" value="1"/>
</dbReference>
<dbReference type="SUPFAM" id="SSF88697">
    <property type="entry name" value="PUA domain-like"/>
    <property type="match status" value="1"/>
</dbReference>
<dbReference type="PANTHER" id="PTHR39203:SF1">
    <property type="entry name" value="CYTOPLASMIC PROTEIN"/>
    <property type="match status" value="1"/>
</dbReference>